<protein>
    <submittedName>
        <fullName evidence="3">Response regulator</fullName>
    </submittedName>
</protein>
<accession>A0A4Q9HB24</accession>
<sequence length="132" mass="15099">MNFPLSQSYSCVIIDDSQMSIKTLENFVSKIDKLQLKGSFTDAIDAMAAFWTYGKIDFLFLDIQMEISGIDIARMLRNSVKFVVFVCADDNKAIDAFDKGNCFLFKPLDFGKFEDTMNQLILTEHKNKEILL</sequence>
<dbReference type="Proteomes" id="UP000291819">
    <property type="component" value="Unassembled WGS sequence"/>
</dbReference>
<dbReference type="GO" id="GO:0000160">
    <property type="term" value="P:phosphorelay signal transduction system"/>
    <property type="evidence" value="ECO:0007669"/>
    <property type="project" value="InterPro"/>
</dbReference>
<evidence type="ECO:0000259" key="2">
    <source>
        <dbReference type="PROSITE" id="PS50110"/>
    </source>
</evidence>
<dbReference type="Pfam" id="PF00072">
    <property type="entry name" value="Response_reg"/>
    <property type="match status" value="1"/>
</dbReference>
<evidence type="ECO:0000256" key="1">
    <source>
        <dbReference type="PROSITE-ProRule" id="PRU00169"/>
    </source>
</evidence>
<dbReference type="EMBL" id="SIXF01000014">
    <property type="protein sequence ID" value="TBO41323.1"/>
    <property type="molecule type" value="Genomic_DNA"/>
</dbReference>
<dbReference type="OrthoDB" id="9787344at2"/>
<name>A0A4Q9HB24_9SPHI</name>
<comment type="caution">
    <text evidence="3">The sequence shown here is derived from an EMBL/GenBank/DDBJ whole genome shotgun (WGS) entry which is preliminary data.</text>
</comment>
<feature type="modified residue" description="4-aspartylphosphate" evidence="1">
    <location>
        <position position="62"/>
    </location>
</feature>
<dbReference type="SUPFAM" id="SSF52172">
    <property type="entry name" value="CheY-like"/>
    <property type="match status" value="1"/>
</dbReference>
<dbReference type="Gene3D" id="3.40.50.2300">
    <property type="match status" value="1"/>
</dbReference>
<reference evidence="3 4" key="1">
    <citation type="submission" date="2019-02" db="EMBL/GenBank/DDBJ databases">
        <title>Pedobacter kyonggii whole genome sequence analysis.</title>
        <authorList>
            <person name="Dahal R.H."/>
        </authorList>
    </citation>
    <scope>NUCLEOTIDE SEQUENCE [LARGE SCALE GENOMIC DNA]</scope>
    <source>
        <strain evidence="3 4">K-4-11-1</strain>
    </source>
</reference>
<dbReference type="PROSITE" id="PS50110">
    <property type="entry name" value="RESPONSE_REGULATORY"/>
    <property type="match status" value="1"/>
</dbReference>
<evidence type="ECO:0000313" key="4">
    <source>
        <dbReference type="Proteomes" id="UP000291819"/>
    </source>
</evidence>
<dbReference type="AlphaFoldDB" id="A0A4Q9HB24"/>
<dbReference type="SMART" id="SM00448">
    <property type="entry name" value="REC"/>
    <property type="match status" value="1"/>
</dbReference>
<feature type="domain" description="Response regulatory" evidence="2">
    <location>
        <begin position="10"/>
        <end position="121"/>
    </location>
</feature>
<keyword evidence="4" id="KW-1185">Reference proteome</keyword>
<dbReference type="RefSeq" id="WP_131030836.1">
    <property type="nucleotide sequence ID" value="NZ_SIXF01000014.1"/>
</dbReference>
<evidence type="ECO:0000313" key="3">
    <source>
        <dbReference type="EMBL" id="TBO41323.1"/>
    </source>
</evidence>
<dbReference type="InterPro" id="IPR011006">
    <property type="entry name" value="CheY-like_superfamily"/>
</dbReference>
<keyword evidence="1" id="KW-0597">Phosphoprotein</keyword>
<proteinExistence type="predicted"/>
<dbReference type="InterPro" id="IPR001789">
    <property type="entry name" value="Sig_transdc_resp-reg_receiver"/>
</dbReference>
<gene>
    <name evidence="3" type="ORF">EYS08_15135</name>
</gene>
<organism evidence="3 4">
    <name type="scientific">Pedobacter kyonggii</name>
    <dbReference type="NCBI Taxonomy" id="1926871"/>
    <lineage>
        <taxon>Bacteria</taxon>
        <taxon>Pseudomonadati</taxon>
        <taxon>Bacteroidota</taxon>
        <taxon>Sphingobacteriia</taxon>
        <taxon>Sphingobacteriales</taxon>
        <taxon>Sphingobacteriaceae</taxon>
        <taxon>Pedobacter</taxon>
    </lineage>
</organism>